<evidence type="ECO:0000313" key="1">
    <source>
        <dbReference type="EMBL" id="AIX27618.1"/>
    </source>
</evidence>
<proteinExistence type="predicted"/>
<organism evidence="1 2">
    <name type="scientific">Synechococcus phage ACG-2014f</name>
    <dbReference type="NCBI Taxonomy" id="1493511"/>
    <lineage>
        <taxon>Viruses</taxon>
        <taxon>Duplodnaviria</taxon>
        <taxon>Heunggongvirae</taxon>
        <taxon>Uroviricota</taxon>
        <taxon>Caudoviricetes</taxon>
        <taxon>Pantevenvirales</taxon>
        <taxon>Kyanoviridae</taxon>
        <taxon>Atlauavirus</taxon>
        <taxon>Atlauavirus tusconc8</taxon>
    </lineage>
</organism>
<protein>
    <submittedName>
        <fullName evidence="1">Baseplate wedge initiator</fullName>
    </submittedName>
</protein>
<dbReference type="Proteomes" id="UP000185325">
    <property type="component" value="Segment"/>
</dbReference>
<accession>A0A0E3HK81</accession>
<dbReference type="EMBL" id="KJ019085">
    <property type="protein sequence ID" value="AIX27618.1"/>
    <property type="molecule type" value="Genomic_DNA"/>
</dbReference>
<reference evidence="1 2" key="1">
    <citation type="submission" date="2013-12" db="EMBL/GenBank/DDBJ databases">
        <title>Ecological redundancy of diverse viral populations within a natural community.</title>
        <authorList>
            <person name="Gregory A.C."/>
            <person name="LaButti K."/>
            <person name="Copeland A."/>
            <person name="Woyke T."/>
            <person name="Sullivan M.B."/>
        </authorList>
    </citation>
    <scope>NUCLEOTIDE SEQUENCE [LARGE SCALE GENOMIC DNA]</scope>
    <source>
        <strain evidence="1">Syn7803US13</strain>
    </source>
</reference>
<gene>
    <name evidence="1" type="ORF">Syn7803US13_258</name>
</gene>
<sequence>MANQNFRVKKGIEVGLGATFLYADDSGVGINSASPRSNLDVRGRSQTEELLVDNYAEVQGPSTFVGLGTFGGDLYVGNDLYVKGTYHSPVLNLRLVM</sequence>
<name>A0A0E3HK81_9CAUD</name>
<evidence type="ECO:0000313" key="2">
    <source>
        <dbReference type="Proteomes" id="UP000185325"/>
    </source>
</evidence>